<name>A0A1G6JPE1_NIADE</name>
<dbReference type="EMBL" id="FMZO01000001">
    <property type="protein sequence ID" value="SDC20305.1"/>
    <property type="molecule type" value="Genomic_DNA"/>
</dbReference>
<evidence type="ECO:0000313" key="2">
    <source>
        <dbReference type="Proteomes" id="UP000198757"/>
    </source>
</evidence>
<dbReference type="Proteomes" id="UP000198757">
    <property type="component" value="Unassembled WGS sequence"/>
</dbReference>
<organism evidence="1 2">
    <name type="scientific">Niabella drilacis (strain DSM 25811 / CCM 8410 / CCUG 62505 / LMG 26954 / E90)</name>
    <dbReference type="NCBI Taxonomy" id="1285928"/>
    <lineage>
        <taxon>Bacteria</taxon>
        <taxon>Pseudomonadati</taxon>
        <taxon>Bacteroidota</taxon>
        <taxon>Chitinophagia</taxon>
        <taxon>Chitinophagales</taxon>
        <taxon>Chitinophagaceae</taxon>
        <taxon>Niabella</taxon>
    </lineage>
</organism>
<evidence type="ECO:0000313" key="1">
    <source>
        <dbReference type="EMBL" id="SDC20305.1"/>
    </source>
</evidence>
<gene>
    <name evidence="1" type="ORF">SAMN04487894_101591</name>
</gene>
<protein>
    <submittedName>
        <fullName evidence="1">Uncharacterized protein</fullName>
    </submittedName>
</protein>
<keyword evidence="2" id="KW-1185">Reference proteome</keyword>
<proteinExistence type="predicted"/>
<accession>A0A1G6JPE1</accession>
<reference evidence="2" key="1">
    <citation type="submission" date="2016-10" db="EMBL/GenBank/DDBJ databases">
        <authorList>
            <person name="Varghese N."/>
            <person name="Submissions S."/>
        </authorList>
    </citation>
    <scope>NUCLEOTIDE SEQUENCE [LARGE SCALE GENOMIC DNA]</scope>
    <source>
        <strain evidence="2">DSM 25811 / CCM 8410 / LMG 26954 / E90</strain>
    </source>
</reference>
<sequence length="156" mass="18741">MLFLSCFATVMLYGQQDTAYRNRVEHFIAQIERSPALIKHTVKQKDGTCHYWLYKSRLFKIEKHGSEKTPENHIIEKDYQYYLDRGKLIRAYERELLLVNGNREDVNVWSATTYFKSNRLRYITSLGHGKTEDEEYDMEKETLKYFQELKTLLQLQ</sequence>
<dbReference type="AlphaFoldDB" id="A0A1G6JPE1"/>